<comment type="caution">
    <text evidence="1">The sequence shown here is derived from an EMBL/GenBank/DDBJ whole genome shotgun (WGS) entry which is preliminary data.</text>
</comment>
<organism evidence="1 2">
    <name type="scientific">Ilex paraguariensis</name>
    <name type="common">yerba mate</name>
    <dbReference type="NCBI Taxonomy" id="185542"/>
    <lineage>
        <taxon>Eukaryota</taxon>
        <taxon>Viridiplantae</taxon>
        <taxon>Streptophyta</taxon>
        <taxon>Embryophyta</taxon>
        <taxon>Tracheophyta</taxon>
        <taxon>Spermatophyta</taxon>
        <taxon>Magnoliopsida</taxon>
        <taxon>eudicotyledons</taxon>
        <taxon>Gunneridae</taxon>
        <taxon>Pentapetalae</taxon>
        <taxon>asterids</taxon>
        <taxon>campanulids</taxon>
        <taxon>Aquifoliales</taxon>
        <taxon>Aquifoliaceae</taxon>
        <taxon>Ilex</taxon>
    </lineage>
</organism>
<evidence type="ECO:0000313" key="1">
    <source>
        <dbReference type="EMBL" id="CAK9178882.1"/>
    </source>
</evidence>
<feature type="non-terminal residue" evidence="1">
    <location>
        <position position="57"/>
    </location>
</feature>
<dbReference type="EMBL" id="CAUOFW020007347">
    <property type="protein sequence ID" value="CAK9178882.1"/>
    <property type="molecule type" value="Genomic_DNA"/>
</dbReference>
<protein>
    <submittedName>
        <fullName evidence="1">Uncharacterized protein</fullName>
    </submittedName>
</protein>
<feature type="non-terminal residue" evidence="1">
    <location>
        <position position="1"/>
    </location>
</feature>
<evidence type="ECO:0000313" key="2">
    <source>
        <dbReference type="Proteomes" id="UP001642360"/>
    </source>
</evidence>
<proteinExistence type="predicted"/>
<gene>
    <name evidence="1" type="ORF">ILEXP_LOCUS48812</name>
</gene>
<reference evidence="1 2" key="1">
    <citation type="submission" date="2024-02" db="EMBL/GenBank/DDBJ databases">
        <authorList>
            <person name="Vignale AGUSTIN F."/>
            <person name="Sosa J E."/>
            <person name="Modenutti C."/>
        </authorList>
    </citation>
    <scope>NUCLEOTIDE SEQUENCE [LARGE SCALE GENOMIC DNA]</scope>
</reference>
<sequence>GHEMRKEGGMSTVASVDSDGLLKFLGSDLHRWSLNSISDNVPRTMIVQAIKEKRWEE</sequence>
<name>A0ABC8UB36_9AQUA</name>
<accession>A0ABC8UB36</accession>
<dbReference type="Proteomes" id="UP001642360">
    <property type="component" value="Unassembled WGS sequence"/>
</dbReference>
<keyword evidence="2" id="KW-1185">Reference proteome</keyword>
<dbReference type="AlphaFoldDB" id="A0ABC8UB36"/>